<dbReference type="PANTHER" id="PTHR31632">
    <property type="entry name" value="IRON TRANSPORTER FTH1"/>
    <property type="match status" value="1"/>
</dbReference>
<name>A0A551X5C5_MICAE</name>
<keyword evidence="3 6" id="KW-0812">Transmembrane</keyword>
<comment type="similarity">
    <text evidence="2">Belongs to the oxidase-dependent Fe transporter (OFeT) (TC 9.A.10.1) family.</text>
</comment>
<protein>
    <recommendedName>
        <fullName evidence="9">FTR1 family iron permease</fullName>
    </recommendedName>
</protein>
<feature type="transmembrane region" description="Helical" evidence="6">
    <location>
        <begin position="43"/>
        <end position="66"/>
    </location>
</feature>
<evidence type="ECO:0000256" key="5">
    <source>
        <dbReference type="ARBA" id="ARBA00023136"/>
    </source>
</evidence>
<accession>A0A551X5C5</accession>
<feature type="transmembrane region" description="Helical" evidence="6">
    <location>
        <begin position="82"/>
        <end position="101"/>
    </location>
</feature>
<sequence>MNLSSALPTFIITLREGFEAALVVGIVLACLQKSGRSQLNSWVYRGIGAGVVASVLVGILLGGILLQVDASPSPFVPMLKELLAATFGLIAVLMLSWMLIWMTQQAKSLKSEVESAVKAGLKAENGAGKAIFLLVFIAVLREGFETVLFILAQFQKDWQIQTFGAIAGLSVATLLGTLLFAGGVKINIRLFFQIMGTFLLLIVAGLLIGVLKHIDAGISLLSEIDPFYRHFCPSLPSSCLLGFQVWDGSQILSDRTFPGLLLKSLFGYRQNLYISQIVAYILFLLLIGGLYFQSLRQRPLSTLSGPRE</sequence>
<evidence type="ECO:0000256" key="1">
    <source>
        <dbReference type="ARBA" id="ARBA00004141"/>
    </source>
</evidence>
<keyword evidence="4 6" id="KW-1133">Transmembrane helix</keyword>
<dbReference type="PANTHER" id="PTHR31632:SF2">
    <property type="entry name" value="PLASMA MEMBRANE IRON PERMEASE"/>
    <property type="match status" value="1"/>
</dbReference>
<evidence type="ECO:0000256" key="4">
    <source>
        <dbReference type="ARBA" id="ARBA00022989"/>
    </source>
</evidence>
<organism evidence="7 8">
    <name type="scientific">Microcystis aeruginosa Ma_QC_C_20070703_M131</name>
    <dbReference type="NCBI Taxonomy" id="2486263"/>
    <lineage>
        <taxon>Bacteria</taxon>
        <taxon>Bacillati</taxon>
        <taxon>Cyanobacteriota</taxon>
        <taxon>Cyanophyceae</taxon>
        <taxon>Oscillatoriophycideae</taxon>
        <taxon>Chroococcales</taxon>
        <taxon>Microcystaceae</taxon>
        <taxon>Microcystis</taxon>
    </lineage>
</organism>
<dbReference type="InterPro" id="IPR004923">
    <property type="entry name" value="FTR1/Fip1/EfeU"/>
</dbReference>
<comment type="subcellular location">
    <subcellularLocation>
        <location evidence="1">Membrane</location>
        <topology evidence="1">Multi-pass membrane protein</topology>
    </subcellularLocation>
</comment>
<evidence type="ECO:0000313" key="8">
    <source>
        <dbReference type="Proteomes" id="UP000316443"/>
    </source>
</evidence>
<comment type="caution">
    <text evidence="7">The sequence shown here is derived from an EMBL/GenBank/DDBJ whole genome shotgun (WGS) entry which is preliminary data.</text>
</comment>
<evidence type="ECO:0000313" key="7">
    <source>
        <dbReference type="EMBL" id="TRT43942.1"/>
    </source>
</evidence>
<feature type="transmembrane region" description="Helical" evidence="6">
    <location>
        <begin position="272"/>
        <end position="292"/>
    </location>
</feature>
<proteinExistence type="inferred from homology"/>
<evidence type="ECO:0000256" key="2">
    <source>
        <dbReference type="ARBA" id="ARBA00008333"/>
    </source>
</evidence>
<dbReference type="GO" id="GO:0015093">
    <property type="term" value="F:ferrous iron transmembrane transporter activity"/>
    <property type="evidence" value="ECO:0007669"/>
    <property type="project" value="TreeGrafter"/>
</dbReference>
<dbReference type="Pfam" id="PF03239">
    <property type="entry name" value="FTR1"/>
    <property type="match status" value="1"/>
</dbReference>
<feature type="transmembrane region" description="Helical" evidence="6">
    <location>
        <begin position="6"/>
        <end position="31"/>
    </location>
</feature>
<feature type="transmembrane region" description="Helical" evidence="6">
    <location>
        <begin position="190"/>
        <end position="211"/>
    </location>
</feature>
<dbReference type="Proteomes" id="UP000316443">
    <property type="component" value="Unassembled WGS sequence"/>
</dbReference>
<dbReference type="GO" id="GO:0033573">
    <property type="term" value="C:high-affinity iron permease complex"/>
    <property type="evidence" value="ECO:0007669"/>
    <property type="project" value="InterPro"/>
</dbReference>
<evidence type="ECO:0000256" key="3">
    <source>
        <dbReference type="ARBA" id="ARBA00022692"/>
    </source>
</evidence>
<evidence type="ECO:0000256" key="6">
    <source>
        <dbReference type="SAM" id="Phobius"/>
    </source>
</evidence>
<gene>
    <name evidence="7" type="ORF">EWV85_21120</name>
</gene>
<evidence type="ECO:0008006" key="9">
    <source>
        <dbReference type="Google" id="ProtNLM"/>
    </source>
</evidence>
<feature type="transmembrane region" description="Helical" evidence="6">
    <location>
        <begin position="131"/>
        <end position="154"/>
    </location>
</feature>
<reference evidence="7 8" key="1">
    <citation type="submission" date="2019-01" db="EMBL/GenBank/DDBJ databases">
        <title>Coherence of Microcystis species and biogeography revealed through population genomics.</title>
        <authorList>
            <person name="Perez-Carrascal O.M."/>
            <person name="Terrat Y."/>
            <person name="Giani A."/>
            <person name="Fortin N."/>
            <person name="Tromas N."/>
            <person name="Shapiro B.J."/>
        </authorList>
    </citation>
    <scope>NUCLEOTIDE SEQUENCE [LARGE SCALE GENOMIC DNA]</scope>
    <source>
        <strain evidence="7">Ma_QC_C_20070703_M131</strain>
    </source>
</reference>
<keyword evidence="5 6" id="KW-0472">Membrane</keyword>
<feature type="transmembrane region" description="Helical" evidence="6">
    <location>
        <begin position="160"/>
        <end position="183"/>
    </location>
</feature>
<dbReference type="AlphaFoldDB" id="A0A551X5C5"/>
<dbReference type="EMBL" id="SFCA01000230">
    <property type="protein sequence ID" value="TRT43942.1"/>
    <property type="molecule type" value="Genomic_DNA"/>
</dbReference>